<name>K0T153_THAOC</name>
<reference evidence="2 3" key="1">
    <citation type="journal article" date="2012" name="Genome Biol.">
        <title>Genome and low-iron response of an oceanic diatom adapted to chronic iron limitation.</title>
        <authorList>
            <person name="Lommer M."/>
            <person name="Specht M."/>
            <person name="Roy A.S."/>
            <person name="Kraemer L."/>
            <person name="Andreson R."/>
            <person name="Gutowska M.A."/>
            <person name="Wolf J."/>
            <person name="Bergner S.V."/>
            <person name="Schilhabel M.B."/>
            <person name="Klostermeier U.C."/>
            <person name="Beiko R.G."/>
            <person name="Rosenstiel P."/>
            <person name="Hippler M."/>
            <person name="Laroche J."/>
        </authorList>
    </citation>
    <scope>NUCLEOTIDE SEQUENCE [LARGE SCALE GENOMIC DNA]</scope>
    <source>
        <strain evidence="2 3">CCMP1005</strain>
    </source>
</reference>
<gene>
    <name evidence="2" type="ORF">THAOC_15140</name>
</gene>
<accession>K0T153</accession>
<organism evidence="2 3">
    <name type="scientific">Thalassiosira oceanica</name>
    <name type="common">Marine diatom</name>
    <dbReference type="NCBI Taxonomy" id="159749"/>
    <lineage>
        <taxon>Eukaryota</taxon>
        <taxon>Sar</taxon>
        <taxon>Stramenopiles</taxon>
        <taxon>Ochrophyta</taxon>
        <taxon>Bacillariophyta</taxon>
        <taxon>Coscinodiscophyceae</taxon>
        <taxon>Thalassiosirophycidae</taxon>
        <taxon>Thalassiosirales</taxon>
        <taxon>Thalassiosiraceae</taxon>
        <taxon>Thalassiosira</taxon>
    </lineage>
</organism>
<keyword evidence="3" id="KW-1185">Reference proteome</keyword>
<comment type="caution">
    <text evidence="2">The sequence shown here is derived from an EMBL/GenBank/DDBJ whole genome shotgun (WGS) entry which is preliminary data.</text>
</comment>
<evidence type="ECO:0000256" key="1">
    <source>
        <dbReference type="SAM" id="MobiDB-lite"/>
    </source>
</evidence>
<dbReference type="Proteomes" id="UP000266841">
    <property type="component" value="Unassembled WGS sequence"/>
</dbReference>
<evidence type="ECO:0000313" key="2">
    <source>
        <dbReference type="EMBL" id="EJK64152.1"/>
    </source>
</evidence>
<evidence type="ECO:0000313" key="3">
    <source>
        <dbReference type="Proteomes" id="UP000266841"/>
    </source>
</evidence>
<feature type="region of interest" description="Disordered" evidence="1">
    <location>
        <begin position="81"/>
        <end position="127"/>
    </location>
</feature>
<feature type="region of interest" description="Disordered" evidence="1">
    <location>
        <begin position="161"/>
        <end position="205"/>
    </location>
</feature>
<protein>
    <submittedName>
        <fullName evidence="2">Uncharacterized protein</fullName>
    </submittedName>
</protein>
<proteinExistence type="predicted"/>
<dbReference type="EMBL" id="AGNL01017585">
    <property type="protein sequence ID" value="EJK64152.1"/>
    <property type="molecule type" value="Genomic_DNA"/>
</dbReference>
<dbReference type="AlphaFoldDB" id="K0T153"/>
<sequence length="205" mass="22271">MSNDSSASDEQLQAIVGLRCLGDDVKAIGNWHPFENKTNHIAASAALPMIWFMMGIRGGGGPEVGICSPQTDRMATVRKLRKRESRRKPWACAGPVGPPDPSSKGVGGSASRHPSAGHAAAEVSHYQHEREETIAMALSTDVVEEARRSGSSTTGLRYLRIPPAHTPPLPSELQPQFATAKRGRREKKEQKCPVIGPKMARIRRH</sequence>